<keyword evidence="3" id="KW-1185">Reference proteome</keyword>
<sequence>MSAILEKHRETERLHQFLMGLNSYLYGSVRSNLLSTDPLPTLERAYSRVVEEERLRSSAQREPPPHPPMSFAAVQGSVPTGEIAAMAAATSSKPRSRSSRRHLFCTHCSTPGHEITNCYQLIGYPENWSNSRISGGKGRGRGGTGRGL</sequence>
<gene>
    <name evidence="2" type="ORF">SHERM_28170</name>
</gene>
<dbReference type="Proteomes" id="UP001153555">
    <property type="component" value="Unassembled WGS sequence"/>
</dbReference>
<dbReference type="OrthoDB" id="1112175at2759"/>
<feature type="region of interest" description="Disordered" evidence="1">
    <location>
        <begin position="52"/>
        <end position="74"/>
    </location>
</feature>
<evidence type="ECO:0000313" key="3">
    <source>
        <dbReference type="Proteomes" id="UP001153555"/>
    </source>
</evidence>
<reference evidence="2" key="1">
    <citation type="submission" date="2019-12" db="EMBL/GenBank/DDBJ databases">
        <authorList>
            <person name="Scholes J."/>
        </authorList>
    </citation>
    <scope>NUCLEOTIDE SEQUENCE</scope>
</reference>
<name>A0A9N7RLY8_STRHE</name>
<comment type="caution">
    <text evidence="2">The sequence shown here is derived from an EMBL/GenBank/DDBJ whole genome shotgun (WGS) entry which is preliminary data.</text>
</comment>
<protein>
    <submittedName>
        <fullName evidence="2">Uncharacterized protein</fullName>
    </submittedName>
</protein>
<dbReference type="AlphaFoldDB" id="A0A9N7RLY8"/>
<proteinExistence type="predicted"/>
<dbReference type="PANTHER" id="PTHR34222">
    <property type="entry name" value="GAG_PRE-INTEGRS DOMAIN-CONTAINING PROTEIN"/>
    <property type="match status" value="1"/>
</dbReference>
<dbReference type="PANTHER" id="PTHR34222:SF28">
    <property type="entry name" value="CCHC-TYPE DOMAIN-CONTAINING PROTEIN"/>
    <property type="match status" value="1"/>
</dbReference>
<dbReference type="EMBL" id="CACSLK010027837">
    <property type="protein sequence ID" value="CAA0832896.1"/>
    <property type="molecule type" value="Genomic_DNA"/>
</dbReference>
<accession>A0A9N7RLY8</accession>
<evidence type="ECO:0000313" key="2">
    <source>
        <dbReference type="EMBL" id="CAA0832896.1"/>
    </source>
</evidence>
<evidence type="ECO:0000256" key="1">
    <source>
        <dbReference type="SAM" id="MobiDB-lite"/>
    </source>
</evidence>
<organism evidence="2 3">
    <name type="scientific">Striga hermonthica</name>
    <name type="common">Purple witchweed</name>
    <name type="synonym">Buchnera hermonthica</name>
    <dbReference type="NCBI Taxonomy" id="68872"/>
    <lineage>
        <taxon>Eukaryota</taxon>
        <taxon>Viridiplantae</taxon>
        <taxon>Streptophyta</taxon>
        <taxon>Embryophyta</taxon>
        <taxon>Tracheophyta</taxon>
        <taxon>Spermatophyta</taxon>
        <taxon>Magnoliopsida</taxon>
        <taxon>eudicotyledons</taxon>
        <taxon>Gunneridae</taxon>
        <taxon>Pentapetalae</taxon>
        <taxon>asterids</taxon>
        <taxon>lamiids</taxon>
        <taxon>Lamiales</taxon>
        <taxon>Orobanchaceae</taxon>
        <taxon>Buchnereae</taxon>
        <taxon>Striga</taxon>
    </lineage>
</organism>